<feature type="domain" description="HYR-like" evidence="1">
    <location>
        <begin position="1912"/>
        <end position="1979"/>
    </location>
</feature>
<gene>
    <name evidence="2" type="ORF">GCM10010976_21510</name>
</gene>
<feature type="domain" description="HYR-like" evidence="1">
    <location>
        <begin position="2170"/>
        <end position="2235"/>
    </location>
</feature>
<sequence>MKKLYAIKIQANRNLIQLVLLTVMLLGASLFSYSQVRVPFTPRASQYTPGQTVYNIKGDFTMVGNTNLTLVNYNTTRNNSNNDMEFVDVDGDSSTNNSSSSTLQFSEENGAIQSCSNIIYAGLYWTGRSNSSNFTDLQRRTIKFKGPNQSYQTLVAEAGDIRYPGDNGMYAGYKEVTAEVINGGIGEYFVADMALSEGDGGSTGYYGGWGMVVVYENSKMDWRDVTVFDGYAYVTGGNASHTLDISGFKSVQNGDVDFKLGMMAGEGDVGISGDYFQIRRQSDNQYQSLSHTGNTATNFFNSSISTGGNDRDLELQNNTGLDIAMFEVANPNNTIITNNQTSTRFRYGSTADTYIIFNITFSVDAYVPDVEGTVTTTNVNNMPNPVPLEVVPGDTVEYGMEIRNKGTEATNNTVITLPIPYTSSYNDLSIAYTVNPPLFSPPVPAPYYNPNLGATGSIVWEIGTLPVPTNPNDILATLSFELVATTDCALLVNASCGTNISLGGSISGVGNTSQTSFNQNLIQGFNATGNCIGEPIPTPYIIPINSQQYVTENCGSYTAVRDFYFCNIGTTPIQTSQVSAEFPQGSRYYNEYPLTPTTTEYNASNPFPPVTGTYYAIPPGSSTCYYQFTIHVEVITSTPTATDVFYCLNETASPLTATPSAQGNLLFYYINNNPNTIGQTSITPSTTAAGSTTYYVAEGLDEDCVSPNRIPIVVTVYDEITITLESITPTTCNVNNIGAIDISVTGGTGDYTYLWNDTANSTTQDISGLAAGSYTVVINDDNSNCTATATFEVIVEASTTPIITAPVGFSTDGCTSADVTNGDLTALAYSETEVTITEAEFLAEGGTFTENNVASITYQDSTSGSCPLLVTRTFTITNECDVSTNDTQTITINSPAVVVNAPANASAEACDYATQAEVDTAFNTWLEGFTVSGGCDATGTYGTPTAPLLCEGGTTTVTYTITDACSPSTIDRTFSITAPEALVVNAPDNASAEACDYATQAEVDTAFNTWLEGFTVSGGCDASGSYGTPTAPLLCEGGTTTVTYTITDACSPSTMDRTFSITAPEALVVNAPANASAEACDYATQAEVDTAFNLWLEGFTVSGGCDASGSYGTPTAPLLCEGGTTTVTYTITDACSPSTIERTFSITAPEALVVNAPANASAEACDYATQAEVETAFNLWLEGFTVSGGCDATGTYGTPTAPVLCEGGTTTVTYTITDACSPTTLERTFSITAPEALVVNAPDNASAEACDYATQAEVDTAFNTWLEGFTVSGGCDATGTYGTPTAPVLCEGGSTTVTYTITDACSPSTIERTFSIATPTPLTIVTEASNIDIQCDGTGNNGAIQEWLDNNGYAVISDNCSAITWTNNYGGAASDCAAPIFVTFTATDACGNSVNTSASYSIIDAVDPEITTPASPLTVECDGNGNMDDLNSWLTSNGGATATDDCSAISWTNNYTTLSDDCGETGSASVTFTATDACGNESFTTAIFTIIDSIAPVAPTAPAPLAYQCLTDVTVADELTATDNCSGDIIGVLEEITDNSNPCNIIITRTWTFTDACDNSSSVSQIITVSDTIAPVAPEAPANITVECIVSDLPVPPVLVALDNCSGEIIGVLEEVIDNSNSCNVIITRTWTFTDACNNSSSVSQIIIEVDTIAPVAPDAPADISYECISEVPLAAELTANDACAGSIMGVVSEITDETNPCNILITRTWTFTDSCNNSSTVSQTITVADTIAPVISVEASNIDIQCDGTGNDGAIVEWLNNNGGASASDNCGTITWTNNYGGTASDCAAPILITFTATDACGNFVNTSASYSIIDNVAPQITVATSETVECDGSGNTVALEAWLMNNGGATATDDCSAITWSNNFTSITNDCGETGSASVTFTATDGCGNESSTTAIFTIIDTIAPVAPTAPAYITYECVADVPVAVQLTATDNCAGEIVGVLEEITDNSDSCNITITRTWTFTDPCNNSSSVSQIIIVSDTTPPTFNGVNNPVCVAELINGSFEANTFNGTHVQFPQAQVPGWSTTAPHGTLELQRNGQVDGSVPHSGNYHFELNGRGLDDLYQEFCTLPSSELEITFFHKKRAGSSVVDVLELYAGNDLNNLTLLGTFQVNANEGWKENIVNYTVPANHNSTIILFQAISGSTVSVGNLLDDISVSSNNNSYGPMPLDITVECTEIPEVPILTASDNCGEATVTFTETQNPGSCDNEYTIIRTWTATDTCGNSISHTQNITVQDTTAPGFVQSPPQDITVECDEIPEAPVLTATDNCGEATVAFVESSTMGDCPTIEIIERTWTATDACGNETIITQVITVVDTLAPTAPDAPADITYECVADVPAPGELTATDNCSGDITIIGIDVTDSTDPCNVIITRTWTFTDVCNNTSSVTQTITVSDTTPPEFTGVNEPVCVAEIINGTFEANTFNGEHVQFPHEEVPGWSTTAAHGTLEIQRNGQIDGSIPHSGNYHFELNGRGLDDLYQEFCTLPSSELEITFYHKKRPGSSVVDVLELYAGNDLNNLTLLGTFQVNEQEDWKENIVNYTVPANHNSTIILFQAVSGSSSSVGNLLDDISVSSNNNSYGPLPTDITVECTDIPEIPELTATDNCGDASVTFTETQTPGACDNEYTIVRTWTASDTCGNSISHVQNITVQDTTAPGFVQNPPQNITVECDAIPNAPILTATDNCGDATVTFIESSTTGTCPTLEIIERTWTATDACGNETIITQVITVVDTIAPVAPAAPADITLECVISDIPDAVELTAVDSCSGDIIGIVSETTDESNPCNVTITRTWTFTDTCNNSSTVSQTITVADTIAPLAPTAPADITYECVADVPVAADLIATDNCAGEITGVVSETMDDSNSCNVIIIRTWTFTDACNNSSSVSQTISISDTIAPLAPTAPADITYECVADVPVAADLIAIDNCAGDITGVVSETMDDSNACNVIIIRTWTFTDACNNSSSVSQTITVADTTAPTVTNNLSDITVNCDVIPDVPTLEFDDCSSNVTITYFNEDNSFDGTNNNYEIIWTWEFSDTCGNIGTASQIVYVTMTDNVQLVDDNRCSDDGTIDLFDYYNGTDTSGTWVVISGQTSLDGSYFDPSDVPLGNYEFSYTVASNGCLSTTEVTITVNDDCIVLPCGSDDVIISKAITPNGDQWNEYFTVTGIETCGFVIDVKIFNRWGAMIYESGDYQNNWNGTVSKASIGNANNVPAGTYYYILNLKNSGLQPITGYVYIGTK</sequence>
<evidence type="ECO:0000313" key="2">
    <source>
        <dbReference type="EMBL" id="GGG49895.1"/>
    </source>
</evidence>
<name>A0A917GL99_9FLAO</name>
<evidence type="ECO:0000259" key="1">
    <source>
        <dbReference type="Pfam" id="PF23237"/>
    </source>
</evidence>
<feature type="domain" description="HYR-like" evidence="1">
    <location>
        <begin position="2817"/>
        <end position="2886"/>
    </location>
</feature>
<feature type="domain" description="HYR-like" evidence="1">
    <location>
        <begin position="2737"/>
        <end position="2807"/>
    </location>
</feature>
<dbReference type="InterPro" id="IPR013783">
    <property type="entry name" value="Ig-like_fold"/>
</dbReference>
<dbReference type="EMBL" id="BMFQ01000002">
    <property type="protein sequence ID" value="GGG49895.1"/>
    <property type="molecule type" value="Genomic_DNA"/>
</dbReference>
<comment type="caution">
    <text evidence="2">The sequence shown here is derived from an EMBL/GenBank/DDBJ whole genome shotgun (WGS) entry which is preliminary data.</text>
</comment>
<feature type="domain" description="HYR-like" evidence="1">
    <location>
        <begin position="1659"/>
        <end position="1728"/>
    </location>
</feature>
<dbReference type="NCBIfam" id="TIGR04131">
    <property type="entry name" value="Bac_Flav_CTERM"/>
    <property type="match status" value="1"/>
</dbReference>
<dbReference type="Pfam" id="PF23237">
    <property type="entry name" value="HYR_4C"/>
    <property type="match status" value="9"/>
</dbReference>
<dbReference type="Gene3D" id="2.60.120.260">
    <property type="entry name" value="Galactose-binding domain-like"/>
    <property type="match status" value="2"/>
</dbReference>
<evidence type="ECO:0000313" key="3">
    <source>
        <dbReference type="Proteomes" id="UP000625976"/>
    </source>
</evidence>
<accession>A0A917GL99</accession>
<reference evidence="2" key="1">
    <citation type="journal article" date="2014" name="Int. J. Syst. Evol. Microbiol.">
        <title>Complete genome sequence of Corynebacterium casei LMG S-19264T (=DSM 44701T), isolated from a smear-ripened cheese.</title>
        <authorList>
            <consortium name="US DOE Joint Genome Institute (JGI-PGF)"/>
            <person name="Walter F."/>
            <person name="Albersmeier A."/>
            <person name="Kalinowski J."/>
            <person name="Ruckert C."/>
        </authorList>
    </citation>
    <scope>NUCLEOTIDE SEQUENCE</scope>
    <source>
        <strain evidence="2">CGMCC 1.12751</strain>
    </source>
</reference>
<dbReference type="RefSeq" id="WP_188464617.1">
    <property type="nucleotide sequence ID" value="NZ_BMFQ01000002.1"/>
</dbReference>
<reference evidence="2" key="2">
    <citation type="submission" date="2020-09" db="EMBL/GenBank/DDBJ databases">
        <authorList>
            <person name="Sun Q."/>
            <person name="Zhou Y."/>
        </authorList>
    </citation>
    <scope>NUCLEOTIDE SEQUENCE</scope>
    <source>
        <strain evidence="2">CGMCC 1.12751</strain>
    </source>
</reference>
<feature type="domain" description="HYR-like" evidence="1">
    <location>
        <begin position="2896"/>
        <end position="2965"/>
    </location>
</feature>
<dbReference type="InterPro" id="IPR057078">
    <property type="entry name" value="HYR-4C"/>
</dbReference>
<dbReference type="Gene3D" id="2.60.40.10">
    <property type="entry name" value="Immunoglobulins"/>
    <property type="match status" value="1"/>
</dbReference>
<proteinExistence type="predicted"/>
<feature type="domain" description="HYR-like" evidence="1">
    <location>
        <begin position="2323"/>
        <end position="2393"/>
    </location>
</feature>
<feature type="domain" description="HYR-like" evidence="1">
    <location>
        <begin position="1508"/>
        <end position="1569"/>
    </location>
</feature>
<dbReference type="Pfam" id="PF13585">
    <property type="entry name" value="CHU_C"/>
    <property type="match status" value="1"/>
</dbReference>
<dbReference type="InterPro" id="IPR026341">
    <property type="entry name" value="T9SS_type_B"/>
</dbReference>
<feature type="domain" description="HYR-like" evidence="1">
    <location>
        <begin position="1578"/>
        <end position="1647"/>
    </location>
</feature>
<organism evidence="2 3">
    <name type="scientific">Bizionia arctica</name>
    <dbReference type="NCBI Taxonomy" id="1495645"/>
    <lineage>
        <taxon>Bacteria</taxon>
        <taxon>Pseudomonadati</taxon>
        <taxon>Bacteroidota</taxon>
        <taxon>Flavobacteriia</taxon>
        <taxon>Flavobacteriales</taxon>
        <taxon>Flavobacteriaceae</taxon>
        <taxon>Bizionia</taxon>
    </lineage>
</organism>
<dbReference type="Proteomes" id="UP000625976">
    <property type="component" value="Unassembled WGS sequence"/>
</dbReference>
<protein>
    <recommendedName>
        <fullName evidence="1">HYR-like domain-containing protein</fullName>
    </recommendedName>
</protein>
<keyword evidence="3" id="KW-1185">Reference proteome</keyword>